<reference evidence="9" key="1">
    <citation type="journal article" date="2010" name="Genome Biol.">
        <title>Genome sequence of the necrotrophic plant pathogen Pythium ultimum reveals original pathogenicity mechanisms and effector repertoire.</title>
        <authorList>
            <person name="Levesque C.A."/>
            <person name="Brouwer H."/>
            <person name="Cano L."/>
            <person name="Hamilton J.P."/>
            <person name="Holt C."/>
            <person name="Huitema E."/>
            <person name="Raffaele S."/>
            <person name="Robideau G.P."/>
            <person name="Thines M."/>
            <person name="Win J."/>
            <person name="Zerillo M.M."/>
            <person name="Beakes G.W."/>
            <person name="Boore J.L."/>
            <person name="Busam D."/>
            <person name="Dumas B."/>
            <person name="Ferriera S."/>
            <person name="Fuerstenberg S.I."/>
            <person name="Gachon C.M."/>
            <person name="Gaulin E."/>
            <person name="Govers F."/>
            <person name="Grenville-Briggs L."/>
            <person name="Horner N."/>
            <person name="Hostetler J."/>
            <person name="Jiang R.H."/>
            <person name="Johnson J."/>
            <person name="Krajaejun T."/>
            <person name="Lin H."/>
            <person name="Meijer H.J."/>
            <person name="Moore B."/>
            <person name="Morris P."/>
            <person name="Phuntmart V."/>
            <person name="Puiu D."/>
            <person name="Shetty J."/>
            <person name="Stajich J.E."/>
            <person name="Tripathy S."/>
            <person name="Wawra S."/>
            <person name="van West P."/>
            <person name="Whitty B.R."/>
            <person name="Coutinho P.M."/>
            <person name="Henrissat B."/>
            <person name="Martin F."/>
            <person name="Thomas P.D."/>
            <person name="Tyler B.M."/>
            <person name="De Vries R.P."/>
            <person name="Kamoun S."/>
            <person name="Yandell M."/>
            <person name="Tisserat N."/>
            <person name="Buell C.R."/>
        </authorList>
    </citation>
    <scope>NUCLEOTIDE SEQUENCE</scope>
    <source>
        <strain evidence="9">DAOM:BR144</strain>
    </source>
</reference>
<keyword evidence="4 6" id="KW-0472">Membrane</keyword>
<dbReference type="EnsemblProtists" id="PYU1_T005561">
    <property type="protein sequence ID" value="PYU1_T005561"/>
    <property type="gene ID" value="PYU1_G005550"/>
</dbReference>
<keyword evidence="3 6" id="KW-1133">Transmembrane helix</keyword>
<dbReference type="PANTHER" id="PTHR12911">
    <property type="entry name" value="SAD1/UNC-84-LIKE PROTEIN-RELATED"/>
    <property type="match status" value="1"/>
</dbReference>
<dbReference type="PANTHER" id="PTHR12911:SF8">
    <property type="entry name" value="KLAROID PROTEIN-RELATED"/>
    <property type="match status" value="1"/>
</dbReference>
<sequence>MASYNLRREAAGGGARRMRIASGDEDASSDEDYVFESGVSSSTVSVTTATYRSTATGNSSATTSTTTATPIIQRTLYTKPDEVEDDEEDEEDAEEDDDGEDDDDEEDGDEYVEVGGRAAMRGVEEDSEDDRVVRGARRMGLRNNGAGFFQRYCAAGAGFMRRIIDSQRVQKLSRQIRQFWRYTLRNSFMAANVLWLLAPLGCFLIAIVVPQYLTTAIRYVDILTTRAVGQQSGSGAYEKGTMRSIVQEIVDVKLSAMNEELLFLRNTLGSQEREVEALRVLHESLRQVHDEQQKKFSLADSDSAISIHIERVISKHTDDLSIRNLASRGTVSGKSEDLSSSQRELRSEFNSWKSSLQQDLKAEMSREIQTLEARVSNSLFAEKQLLFDSVESLRNLNAADPAFVNLQAALSEAGTQKAGRVDYAALVNGATVVHSERDLLYPNNISPLQIVSHMIGLQGGNAEFTSQSYCKRPLPFFSSFFSSGELPWWLSRHNGRPETALSETMEIGSCWGLVGSSGKLSVRFPARILVDSVTIDHIPESVASDFTSAPREFQILNQQAAVDGVTLEISSNHGHQEYTCLYRFRVHGTPV</sequence>
<keyword evidence="2 6" id="KW-0812">Transmembrane</keyword>
<dbReference type="Gene3D" id="2.60.120.260">
    <property type="entry name" value="Galactose-binding domain-like"/>
    <property type="match status" value="2"/>
</dbReference>
<evidence type="ECO:0000256" key="4">
    <source>
        <dbReference type="ARBA" id="ARBA00023136"/>
    </source>
</evidence>
<comment type="subcellular location">
    <subcellularLocation>
        <location evidence="1">Membrane</location>
    </subcellularLocation>
</comment>
<dbReference type="HOGENOM" id="CLU_026133_1_0_1"/>
<dbReference type="Pfam" id="PF07738">
    <property type="entry name" value="Sad1_UNC"/>
    <property type="match status" value="1"/>
</dbReference>
<evidence type="ECO:0000256" key="3">
    <source>
        <dbReference type="ARBA" id="ARBA00022989"/>
    </source>
</evidence>
<reference evidence="9" key="2">
    <citation type="submission" date="2010-04" db="EMBL/GenBank/DDBJ databases">
        <authorList>
            <person name="Buell R."/>
            <person name="Hamilton J."/>
            <person name="Hostetler J."/>
        </authorList>
    </citation>
    <scope>NUCLEOTIDE SEQUENCE [LARGE SCALE GENOMIC DNA]</scope>
    <source>
        <strain evidence="9">DAOM:BR144</strain>
    </source>
</reference>
<dbReference type="InterPro" id="IPR012919">
    <property type="entry name" value="SUN_dom"/>
</dbReference>
<dbReference type="OMA" id="HTEELWE"/>
<reference evidence="8" key="3">
    <citation type="submission" date="2015-02" db="UniProtKB">
        <authorList>
            <consortium name="EnsemblProtists"/>
        </authorList>
    </citation>
    <scope>IDENTIFICATION</scope>
    <source>
        <strain evidence="8">DAOM BR144</strain>
    </source>
</reference>
<feature type="compositionally biased region" description="Acidic residues" evidence="5">
    <location>
        <begin position="23"/>
        <end position="34"/>
    </location>
</feature>
<dbReference type="PROSITE" id="PS51469">
    <property type="entry name" value="SUN"/>
    <property type="match status" value="1"/>
</dbReference>
<accession>K3WKR9</accession>
<evidence type="ECO:0000256" key="6">
    <source>
        <dbReference type="SAM" id="Phobius"/>
    </source>
</evidence>
<dbReference type="GO" id="GO:0043495">
    <property type="term" value="F:protein-membrane adaptor activity"/>
    <property type="evidence" value="ECO:0007669"/>
    <property type="project" value="TreeGrafter"/>
</dbReference>
<dbReference type="STRING" id="431595.K3WKR9"/>
<dbReference type="InParanoid" id="K3WKR9"/>
<dbReference type="GO" id="GO:0005635">
    <property type="term" value="C:nuclear envelope"/>
    <property type="evidence" value="ECO:0007669"/>
    <property type="project" value="UniProtKB-ARBA"/>
</dbReference>
<feature type="region of interest" description="Disordered" evidence="5">
    <location>
        <begin position="1"/>
        <end position="131"/>
    </location>
</feature>
<evidence type="ECO:0000313" key="8">
    <source>
        <dbReference type="EnsemblProtists" id="PYU1_T005561"/>
    </source>
</evidence>
<feature type="transmembrane region" description="Helical" evidence="6">
    <location>
        <begin position="187"/>
        <end position="209"/>
    </location>
</feature>
<evidence type="ECO:0000259" key="7">
    <source>
        <dbReference type="PROSITE" id="PS51469"/>
    </source>
</evidence>
<dbReference type="Proteomes" id="UP000019132">
    <property type="component" value="Unassembled WGS sequence"/>
</dbReference>
<dbReference type="VEuPathDB" id="FungiDB:PYU1_G005550"/>
<dbReference type="InterPro" id="IPR045119">
    <property type="entry name" value="SUN1-5"/>
</dbReference>
<feature type="compositionally biased region" description="Basic and acidic residues" evidence="5">
    <location>
        <begin position="1"/>
        <end position="10"/>
    </location>
</feature>
<evidence type="ECO:0000256" key="1">
    <source>
        <dbReference type="ARBA" id="ARBA00004370"/>
    </source>
</evidence>
<evidence type="ECO:0000256" key="2">
    <source>
        <dbReference type="ARBA" id="ARBA00022692"/>
    </source>
</evidence>
<feature type="compositionally biased region" description="Acidic residues" evidence="5">
    <location>
        <begin position="82"/>
        <end position="112"/>
    </location>
</feature>
<name>K3WKR9_GLOUD</name>
<feature type="compositionally biased region" description="Low complexity" evidence="5">
    <location>
        <begin position="37"/>
        <end position="69"/>
    </location>
</feature>
<dbReference type="eggNOG" id="KOG2687">
    <property type="taxonomic scope" value="Eukaryota"/>
</dbReference>
<protein>
    <recommendedName>
        <fullName evidence="7">SUN domain-containing protein</fullName>
    </recommendedName>
</protein>
<evidence type="ECO:0000256" key="5">
    <source>
        <dbReference type="SAM" id="MobiDB-lite"/>
    </source>
</evidence>
<dbReference type="GO" id="GO:0016020">
    <property type="term" value="C:membrane"/>
    <property type="evidence" value="ECO:0007669"/>
    <property type="project" value="UniProtKB-SubCell"/>
</dbReference>
<feature type="domain" description="SUN" evidence="7">
    <location>
        <begin position="459"/>
        <end position="591"/>
    </location>
</feature>
<evidence type="ECO:0000313" key="9">
    <source>
        <dbReference type="Proteomes" id="UP000019132"/>
    </source>
</evidence>
<organism evidence="8 9">
    <name type="scientific">Globisporangium ultimum (strain ATCC 200006 / CBS 805.95 / DAOM BR144)</name>
    <name type="common">Pythium ultimum</name>
    <dbReference type="NCBI Taxonomy" id="431595"/>
    <lineage>
        <taxon>Eukaryota</taxon>
        <taxon>Sar</taxon>
        <taxon>Stramenopiles</taxon>
        <taxon>Oomycota</taxon>
        <taxon>Peronosporomycetes</taxon>
        <taxon>Pythiales</taxon>
        <taxon>Pythiaceae</taxon>
        <taxon>Globisporangium</taxon>
    </lineage>
</organism>
<proteinExistence type="predicted"/>
<dbReference type="AlphaFoldDB" id="K3WKR9"/>
<dbReference type="EMBL" id="GL376633">
    <property type="status" value="NOT_ANNOTATED_CDS"/>
    <property type="molecule type" value="Genomic_DNA"/>
</dbReference>
<keyword evidence="9" id="KW-1185">Reference proteome</keyword>